<feature type="region of interest" description="Disordered" evidence="1">
    <location>
        <begin position="519"/>
        <end position="544"/>
    </location>
</feature>
<dbReference type="PROSITE" id="PS51318">
    <property type="entry name" value="TAT"/>
    <property type="match status" value="1"/>
</dbReference>
<gene>
    <name evidence="2" type="ORF">GCM10009039_01150</name>
</gene>
<dbReference type="Gene3D" id="2.130.10.10">
    <property type="entry name" value="YVTN repeat-like/Quinoprotein amine dehydrogenase"/>
    <property type="match status" value="1"/>
</dbReference>
<keyword evidence="3" id="KW-1185">Reference proteome</keyword>
<dbReference type="RefSeq" id="WP_188974775.1">
    <property type="nucleotide sequence ID" value="NZ_BMPG01000001.1"/>
</dbReference>
<reference evidence="2" key="1">
    <citation type="journal article" date="2014" name="Int. J. Syst. Evol. Microbiol.">
        <title>Complete genome sequence of Corynebacterium casei LMG S-19264T (=DSM 44701T), isolated from a smear-ripened cheese.</title>
        <authorList>
            <consortium name="US DOE Joint Genome Institute (JGI-PGF)"/>
            <person name="Walter F."/>
            <person name="Albersmeier A."/>
            <person name="Kalinowski J."/>
            <person name="Ruckert C."/>
        </authorList>
    </citation>
    <scope>NUCLEOTIDE SEQUENCE</scope>
    <source>
        <strain evidence="2">JCM 19596</strain>
    </source>
</reference>
<protein>
    <recommendedName>
        <fullName evidence="4">Photosynthesis system II assembly factor Ycf48/Hcf136-like domain-containing protein</fullName>
    </recommendedName>
</protein>
<dbReference type="AlphaFoldDB" id="A0A830FE81"/>
<dbReference type="InterPro" id="IPR006311">
    <property type="entry name" value="TAT_signal"/>
</dbReference>
<comment type="caution">
    <text evidence="2">The sequence shown here is derived from an EMBL/GenBank/DDBJ whole genome shotgun (WGS) entry which is preliminary data.</text>
</comment>
<dbReference type="SUPFAM" id="SSF110296">
    <property type="entry name" value="Oligoxyloglucan reducing end-specific cellobiohydrolase"/>
    <property type="match status" value="2"/>
</dbReference>
<name>A0A830FE81_9EURY</name>
<organism evidence="2 3">
    <name type="scientific">Halocalculus aciditolerans</name>
    <dbReference type="NCBI Taxonomy" id="1383812"/>
    <lineage>
        <taxon>Archaea</taxon>
        <taxon>Methanobacteriati</taxon>
        <taxon>Methanobacteriota</taxon>
        <taxon>Stenosarchaea group</taxon>
        <taxon>Halobacteria</taxon>
        <taxon>Halobacteriales</taxon>
        <taxon>Halobacteriaceae</taxon>
        <taxon>Halocalculus</taxon>
    </lineage>
</organism>
<dbReference type="InterPro" id="IPR015943">
    <property type="entry name" value="WD40/YVTN_repeat-like_dom_sf"/>
</dbReference>
<accession>A0A830FE81</accession>
<evidence type="ECO:0000313" key="2">
    <source>
        <dbReference type="EMBL" id="GGL46561.1"/>
    </source>
</evidence>
<evidence type="ECO:0000256" key="1">
    <source>
        <dbReference type="SAM" id="MobiDB-lite"/>
    </source>
</evidence>
<dbReference type="Proteomes" id="UP000607197">
    <property type="component" value="Unassembled WGS sequence"/>
</dbReference>
<dbReference type="OrthoDB" id="320255at2157"/>
<proteinExistence type="predicted"/>
<dbReference type="EMBL" id="BMPG01000001">
    <property type="protein sequence ID" value="GGL46561.1"/>
    <property type="molecule type" value="Genomic_DNA"/>
</dbReference>
<feature type="compositionally biased region" description="Basic and acidic residues" evidence="1">
    <location>
        <begin position="527"/>
        <end position="539"/>
    </location>
</feature>
<reference evidence="2" key="2">
    <citation type="submission" date="2020-09" db="EMBL/GenBank/DDBJ databases">
        <authorList>
            <person name="Sun Q."/>
            <person name="Ohkuma M."/>
        </authorList>
    </citation>
    <scope>NUCLEOTIDE SEQUENCE</scope>
    <source>
        <strain evidence="2">JCM 19596</strain>
    </source>
</reference>
<evidence type="ECO:0008006" key="4">
    <source>
        <dbReference type="Google" id="ProtNLM"/>
    </source>
</evidence>
<evidence type="ECO:0000313" key="3">
    <source>
        <dbReference type="Proteomes" id="UP000607197"/>
    </source>
</evidence>
<sequence>MALSRRAFVKTVGLAGAAGGGVVASTSLQGGETKNGWQTVDSTVEGTLYDTVMSTAGPVAVGGDGVVLLREPGGWRPILEHGPHVAGNGLLAADRTDDRSAVWFVGGGGAVGRYDVRSKTLIDFSAPGGKTSSWADLSVVGSAGDERVFLINGSGEFVAGDFYDGGVDWSDVLQTDAKGVSEEQGIPEDEPGSGSSALGLDFATSNVGFACDTTSGVYRTTNAGQSWQKIGIEDAQVGFQDVAALPNGRVVVAGGGGLLYSYNGSSWRKQQIGDDNIYALETGTRTVASGANGVVYEKGSSGWESTQTSTSSALYGMAYDRTGNYPDIAVGDSGVIVESGDYQGSLPNTIELTGAQDTSTSYRFSVTDVVARGPNTENAKVEEGHVASGVVGGDTDTFGFSGDISTFAVTGGDPDNLTVTVNGAKRSASSLGTATWEAMDVPFDGALYDVVNAGDDSYAGGEGGTFLHRTTDDGDAWEVVETGGPRGSGDAVRKLAASTDGNVVWAAGESGSLGRYTVTASTGDSGSRPKDGFDDHSQPEGHAGGWTALAVAGDAGNERVVVAGQSGGVYTGTYASGNDGVSWHATRITGGVAVTALDMETPQNGYLADENGDIYHTTDGGRNWDRIGIDGGDADITDLAVLGPEEIYASAGDGTVIRYNGRVWTKRFAGASGLNAVDAHDGDLIAAGASGKIYAKGTWQWEPQPTPTQASLHGIAVGHDNAPTLVSGGGGTVLRRHTNK</sequence>